<evidence type="ECO:0000256" key="2">
    <source>
        <dbReference type="ARBA" id="ARBA00006351"/>
    </source>
</evidence>
<evidence type="ECO:0000256" key="6">
    <source>
        <dbReference type="ARBA" id="ARBA00022968"/>
    </source>
</evidence>
<evidence type="ECO:0000256" key="9">
    <source>
        <dbReference type="ARBA" id="ARBA00023180"/>
    </source>
</evidence>
<dbReference type="RefSeq" id="XP_018014839.1">
    <property type="nucleotide sequence ID" value="XM_018159350.2"/>
</dbReference>
<evidence type="ECO:0000256" key="12">
    <source>
        <dbReference type="ARBA" id="ARBA00049181"/>
    </source>
</evidence>
<keyword evidence="3" id="KW-0328">Glycosyltransferase</keyword>
<evidence type="ECO:0000256" key="1">
    <source>
        <dbReference type="ARBA" id="ARBA00004606"/>
    </source>
</evidence>
<dbReference type="Proteomes" id="UP000694843">
    <property type="component" value="Unplaced"/>
</dbReference>
<keyword evidence="9" id="KW-0325">Glycoprotein</keyword>
<dbReference type="InterPro" id="IPR002495">
    <property type="entry name" value="Glyco_trans_8"/>
</dbReference>
<dbReference type="GeneID" id="108671776"/>
<evidence type="ECO:0000256" key="8">
    <source>
        <dbReference type="ARBA" id="ARBA00023136"/>
    </source>
</evidence>
<dbReference type="OMA" id="SESWPRE"/>
<dbReference type="InterPro" id="IPR029044">
    <property type="entry name" value="Nucleotide-diphossugar_trans"/>
</dbReference>
<keyword evidence="6" id="KW-0735">Signal-anchor</keyword>
<evidence type="ECO:0000256" key="10">
    <source>
        <dbReference type="ARBA" id="ARBA00037301"/>
    </source>
</evidence>
<comment type="function">
    <text evidence="10">Glycosyltransferase which elongates the O-linked glucose attached to EGF-like repeats in the extracellular domain of Notch proteins by catalyzing the addition of xylose.</text>
</comment>
<comment type="similarity">
    <text evidence="2">Belongs to the glycosyltransferase 8 family.</text>
</comment>
<dbReference type="Gene3D" id="3.90.550.10">
    <property type="entry name" value="Spore Coat Polysaccharide Biosynthesis Protein SpsA, Chain A"/>
    <property type="match status" value="1"/>
</dbReference>
<sequence>MVLCEGTPNNLTSALTDISRQFFQAHAAMKSFIYLSNQPVKFIIVSDSRNVFEKIEALSESWPREQQSKLTLQFVNNFYPDEFKQLEKLFRPCSSQRLFIDQVVPEEDAVIYIDTDVIFMRSPVQLWDEFKRFDDKQMMAAATPTWTSVKRKDEAGQQYEFDGRGFNAGILLLNLTRVRNTPEFWLKNLRLAISSLHLDELGDQDYLNFMFNQAPEHFYELECNWNFRWPACWNFSIRCPEIMERGPYLVHGIGGSFLNGERHPKIATLAEQWDAWDMSLPLETLINILTEVLPTAVSKYGHCSKVEGFDEALIKQLVLHNSDYISL</sequence>
<dbReference type="Pfam" id="PF01501">
    <property type="entry name" value="Glyco_transf_8"/>
    <property type="match status" value="1"/>
</dbReference>
<dbReference type="GO" id="GO:0140563">
    <property type="term" value="F:UDP-D-xylose:beta-D-glucoside alpha-1,3-D-xylosyltransferase activity"/>
    <property type="evidence" value="ECO:0007669"/>
    <property type="project" value="UniProtKB-EC"/>
</dbReference>
<dbReference type="GO" id="GO:0016266">
    <property type="term" value="P:protein O-linked glycosylation via N-acetyl-galactosamine"/>
    <property type="evidence" value="ECO:0007669"/>
    <property type="project" value="TreeGrafter"/>
</dbReference>
<dbReference type="PANTHER" id="PTHR46012">
    <property type="entry name" value="IP22168P"/>
    <property type="match status" value="1"/>
</dbReference>
<keyword evidence="7" id="KW-1133">Transmembrane helix</keyword>
<evidence type="ECO:0000256" key="4">
    <source>
        <dbReference type="ARBA" id="ARBA00022679"/>
    </source>
</evidence>
<name>A0A8B7NMD4_HYAAZ</name>
<comment type="subcellular location">
    <subcellularLocation>
        <location evidence="1">Membrane</location>
        <topology evidence="1">Single-pass type II membrane protein</topology>
    </subcellularLocation>
</comment>
<dbReference type="PANTHER" id="PTHR46012:SF2">
    <property type="entry name" value="IP22168P"/>
    <property type="match status" value="1"/>
</dbReference>
<keyword evidence="8" id="KW-0472">Membrane</keyword>
<protein>
    <recommendedName>
        <fullName evidence="11">UDP-D-xylose:beta-D-glucoside alpha-1,3-D-xylosyltransferase</fullName>
        <ecNumber evidence="11">2.4.2.42</ecNumber>
    </recommendedName>
</protein>
<organism evidence="13 14">
    <name type="scientific">Hyalella azteca</name>
    <name type="common">Amphipod</name>
    <dbReference type="NCBI Taxonomy" id="294128"/>
    <lineage>
        <taxon>Eukaryota</taxon>
        <taxon>Metazoa</taxon>
        <taxon>Ecdysozoa</taxon>
        <taxon>Arthropoda</taxon>
        <taxon>Crustacea</taxon>
        <taxon>Multicrustacea</taxon>
        <taxon>Malacostraca</taxon>
        <taxon>Eumalacostraca</taxon>
        <taxon>Peracarida</taxon>
        <taxon>Amphipoda</taxon>
        <taxon>Senticaudata</taxon>
        <taxon>Talitrida</taxon>
        <taxon>Talitroidea</taxon>
        <taxon>Hyalellidae</taxon>
        <taxon>Hyalella</taxon>
    </lineage>
</organism>
<keyword evidence="5" id="KW-0812">Transmembrane</keyword>
<comment type="catalytic activity">
    <reaction evidence="12">
        <text>3-O-(beta-D-glucosyl)-L-seryl-[EGF-like domain protein] + UDP-alpha-D-xylose = 3-O-[alpha-D-xylosyl-(1-&gt;3)-beta-D-glucosyl]-L-seryl-[EGF-like domain protein] + UDP + H(+)</text>
        <dbReference type="Rhea" id="RHEA:56064"/>
        <dbReference type="Rhea" id="RHEA-COMP:14610"/>
        <dbReference type="Rhea" id="RHEA-COMP:14611"/>
        <dbReference type="ChEBI" id="CHEBI:15378"/>
        <dbReference type="ChEBI" id="CHEBI:57632"/>
        <dbReference type="ChEBI" id="CHEBI:58223"/>
        <dbReference type="ChEBI" id="CHEBI:140575"/>
        <dbReference type="ChEBI" id="CHEBI:140576"/>
        <dbReference type="EC" id="2.4.2.42"/>
    </reaction>
</comment>
<evidence type="ECO:0000313" key="13">
    <source>
        <dbReference type="Proteomes" id="UP000694843"/>
    </source>
</evidence>
<dbReference type="EC" id="2.4.2.42" evidence="11"/>
<evidence type="ECO:0000256" key="7">
    <source>
        <dbReference type="ARBA" id="ARBA00022989"/>
    </source>
</evidence>
<evidence type="ECO:0000313" key="14">
    <source>
        <dbReference type="RefSeq" id="XP_018014839.1"/>
    </source>
</evidence>
<keyword evidence="13" id="KW-1185">Reference proteome</keyword>
<dbReference type="InterPro" id="IPR051993">
    <property type="entry name" value="Glycosyltransferase_8"/>
</dbReference>
<dbReference type="SUPFAM" id="SSF53448">
    <property type="entry name" value="Nucleotide-diphospho-sugar transferases"/>
    <property type="match status" value="1"/>
</dbReference>
<proteinExistence type="inferred from homology"/>
<dbReference type="GO" id="GO:0016020">
    <property type="term" value="C:membrane"/>
    <property type="evidence" value="ECO:0007669"/>
    <property type="project" value="UniProtKB-SubCell"/>
</dbReference>
<dbReference type="KEGG" id="hazt:108671776"/>
<reference evidence="14" key="1">
    <citation type="submission" date="2025-08" db="UniProtKB">
        <authorList>
            <consortium name="RefSeq"/>
        </authorList>
    </citation>
    <scope>IDENTIFICATION</scope>
    <source>
        <tissue evidence="14">Whole organism</tissue>
    </source>
</reference>
<evidence type="ECO:0000256" key="5">
    <source>
        <dbReference type="ARBA" id="ARBA00022692"/>
    </source>
</evidence>
<evidence type="ECO:0000256" key="11">
    <source>
        <dbReference type="ARBA" id="ARBA00038854"/>
    </source>
</evidence>
<evidence type="ECO:0000256" key="3">
    <source>
        <dbReference type="ARBA" id="ARBA00022676"/>
    </source>
</evidence>
<gene>
    <name evidence="14" type="primary">LOC108671776</name>
</gene>
<dbReference type="OrthoDB" id="411524at2759"/>
<keyword evidence="4" id="KW-0808">Transferase</keyword>
<accession>A0A8B7NMD4</accession>
<dbReference type="AlphaFoldDB" id="A0A8B7NMD4"/>